<proteinExistence type="predicted"/>
<evidence type="ECO:0000313" key="2">
    <source>
        <dbReference type="Proteomes" id="UP001596023"/>
    </source>
</evidence>
<evidence type="ECO:0000313" key="1">
    <source>
        <dbReference type="EMBL" id="MFC4673535.1"/>
    </source>
</evidence>
<dbReference type="RefSeq" id="WP_379994905.1">
    <property type="nucleotide sequence ID" value="NZ_JBHSGN010000058.1"/>
</dbReference>
<accession>A0ABV9KU78</accession>
<reference evidence="2" key="1">
    <citation type="journal article" date="2019" name="Int. J. Syst. Evol. Microbiol.">
        <title>The Global Catalogue of Microorganisms (GCM) 10K type strain sequencing project: providing services to taxonomists for standard genome sequencing and annotation.</title>
        <authorList>
            <consortium name="The Broad Institute Genomics Platform"/>
            <consortium name="The Broad Institute Genome Sequencing Center for Infectious Disease"/>
            <person name="Wu L."/>
            <person name="Ma J."/>
        </authorList>
    </citation>
    <scope>NUCLEOTIDE SEQUENCE [LARGE SCALE GENOMIC DNA]</scope>
    <source>
        <strain evidence="2">CCUG 66188</strain>
    </source>
</reference>
<keyword evidence="2" id="KW-1185">Reference proteome</keyword>
<comment type="caution">
    <text evidence="1">The sequence shown here is derived from an EMBL/GenBank/DDBJ whole genome shotgun (WGS) entry which is preliminary data.</text>
</comment>
<dbReference type="EMBL" id="JBHSGN010000058">
    <property type="protein sequence ID" value="MFC4673535.1"/>
    <property type="molecule type" value="Genomic_DNA"/>
</dbReference>
<organism evidence="1 2">
    <name type="scientific">Dysgonomonas termitidis</name>
    <dbReference type="NCBI Taxonomy" id="1516126"/>
    <lineage>
        <taxon>Bacteria</taxon>
        <taxon>Pseudomonadati</taxon>
        <taxon>Bacteroidota</taxon>
        <taxon>Bacteroidia</taxon>
        <taxon>Bacteroidales</taxon>
        <taxon>Dysgonomonadaceae</taxon>
        <taxon>Dysgonomonas</taxon>
    </lineage>
</organism>
<protein>
    <submittedName>
        <fullName evidence="1">Uncharacterized protein</fullName>
    </submittedName>
</protein>
<sequence>MQKYNPYEYINGKPGIQGRAIFSGKNAHPESLCLIGERGLQMKVERGQVIKLRINAPNSPMLVQLDTLPQKWQEAVAVMWGNPPRLVQQSLFEKHFVRDMAAFDFYSWTFRFDDGTGLDKDKIDEYTLNASVLNTAGRIYDMRYKLRKELRGEVRDIWGIITTEINRFKTESGHTLPENEQYLRRVYNKYKTGSYKAIISGKHKNINARKVFDHTEQLLNNLFAGVEQKPTAAEVAGQYDGFLSGYVEVINNETGELYNPKEYKQISESTIRTYLTKWENEIGTHKKRSGDRQKYMQRFKPYHSLNQPGFAGSIISIDDRQPVFKYAENKRMWFYNGIDLGSEAFTCWVYGKEKAGIISEFYRQMVRNYAQWGLNLPAELEGELNLNASFKDTFLKEGNMFQYVRIEANNARGKRIEAYYRPLRYKYEKRRAGWLARPFALSEANQAGPGAEKIIPYDEIVEGCLRDIQTWNNSEHSKIKGMSRWDVFLSMQNPKVRPTNYHGILPYLGYKTETSVHAGIIRFRNSEFLLGMDGVIAVGNKLINLMKQAENRDIDIYWLNNNFGGVLKAHIYIGNQFICEAVEKPRYNKARIEQTDEDLINRELMSKYVATTEAYGKNRAKQIDNVTIVDNRPVTVGNSFVMPGLHNPVISDETARTLEDINDNEEMFMGEAQTQSFVPSMKERF</sequence>
<gene>
    <name evidence="1" type="ORF">ACFO6W_07510</name>
</gene>
<name>A0ABV9KU78_9BACT</name>
<dbReference type="Proteomes" id="UP001596023">
    <property type="component" value="Unassembled WGS sequence"/>
</dbReference>